<proteinExistence type="predicted"/>
<dbReference type="PROSITE" id="PS00678">
    <property type="entry name" value="WD_REPEATS_1"/>
    <property type="match status" value="1"/>
</dbReference>
<dbReference type="PANTHER" id="PTHR22889:SF0">
    <property type="entry name" value="WD REPEAT-CONTAINING PROTEIN 89"/>
    <property type="match status" value="1"/>
</dbReference>
<dbReference type="Proteomes" id="UP000008066">
    <property type="component" value="Unassembled WGS sequence"/>
</dbReference>
<dbReference type="SMART" id="SM00320">
    <property type="entry name" value="WD40"/>
    <property type="match status" value="5"/>
</dbReference>
<evidence type="ECO:0000256" key="1">
    <source>
        <dbReference type="ARBA" id="ARBA00022574"/>
    </source>
</evidence>
<dbReference type="GeneID" id="18259526"/>
<dbReference type="RefSeq" id="XP_006695821.1">
    <property type="nucleotide sequence ID" value="XM_006695758.1"/>
</dbReference>
<name>G0SBV0_CHATD</name>
<keyword evidence="2" id="KW-0677">Repeat</keyword>
<dbReference type="eggNOG" id="KOG1188">
    <property type="taxonomic scope" value="Eukaryota"/>
</dbReference>
<dbReference type="InterPro" id="IPR036322">
    <property type="entry name" value="WD40_repeat_dom_sf"/>
</dbReference>
<dbReference type="InterPro" id="IPR001680">
    <property type="entry name" value="WD40_rpt"/>
</dbReference>
<dbReference type="STRING" id="759272.G0SBV0"/>
<dbReference type="InterPro" id="IPR015943">
    <property type="entry name" value="WD40/YVTN_repeat-like_dom_sf"/>
</dbReference>
<dbReference type="AlphaFoldDB" id="G0SBV0"/>
<dbReference type="Pfam" id="PF00400">
    <property type="entry name" value="WD40"/>
    <property type="match status" value="2"/>
</dbReference>
<organism evidence="4">
    <name type="scientific">Chaetomium thermophilum (strain DSM 1495 / CBS 144.50 / IMI 039719)</name>
    <name type="common">Thermochaetoides thermophila</name>
    <dbReference type="NCBI Taxonomy" id="759272"/>
    <lineage>
        <taxon>Eukaryota</taxon>
        <taxon>Fungi</taxon>
        <taxon>Dikarya</taxon>
        <taxon>Ascomycota</taxon>
        <taxon>Pezizomycotina</taxon>
        <taxon>Sordariomycetes</taxon>
        <taxon>Sordariomycetidae</taxon>
        <taxon>Sordariales</taxon>
        <taxon>Chaetomiaceae</taxon>
        <taxon>Thermochaetoides</taxon>
    </lineage>
</organism>
<dbReference type="KEGG" id="cthr:CTHT_0054880"/>
<dbReference type="HOGENOM" id="CLU_037323_3_0_1"/>
<dbReference type="Gene3D" id="2.130.10.10">
    <property type="entry name" value="YVTN repeat-like/Quinoprotein amine dehydrogenase"/>
    <property type="match status" value="1"/>
</dbReference>
<evidence type="ECO:0000256" key="2">
    <source>
        <dbReference type="ARBA" id="ARBA00022737"/>
    </source>
</evidence>
<evidence type="ECO:0000313" key="4">
    <source>
        <dbReference type="Proteomes" id="UP000008066"/>
    </source>
</evidence>
<dbReference type="EMBL" id="GL988045">
    <property type="protein sequence ID" value="EGS18876.1"/>
    <property type="molecule type" value="Genomic_DNA"/>
</dbReference>
<reference evidence="3 4" key="1">
    <citation type="journal article" date="2011" name="Cell">
        <title>Insight into structure and assembly of the nuclear pore complex by utilizing the genome of a eukaryotic thermophile.</title>
        <authorList>
            <person name="Amlacher S."/>
            <person name="Sarges P."/>
            <person name="Flemming D."/>
            <person name="van Noort V."/>
            <person name="Kunze R."/>
            <person name="Devos D.P."/>
            <person name="Arumugam M."/>
            <person name="Bork P."/>
            <person name="Hurt E."/>
        </authorList>
    </citation>
    <scope>NUCLEOTIDE SEQUENCE [LARGE SCALE GENOMIC DNA]</scope>
    <source>
        <strain evidence="4">DSM 1495 / CBS 144.50 / IMI 039719</strain>
    </source>
</reference>
<dbReference type="SUPFAM" id="SSF50978">
    <property type="entry name" value="WD40 repeat-like"/>
    <property type="match status" value="1"/>
</dbReference>
<dbReference type="OMA" id="SASKIHY"/>
<protein>
    <submittedName>
        <fullName evidence="3">WD40 repeat-containing protein</fullName>
    </submittedName>
</protein>
<gene>
    <name evidence="3" type="ORF">CTHT_0054880</name>
</gene>
<sequence>MYNLLCADGFKYPKQETYVLDLLPTAAGLAVTASDQTVSIFDPLGLSQGPIKQVTTDHGNLRAAKVYSPIESIICTAGENGTVAVWDLRQAPGNAKALQLGGNLPSLLSLACSSATNTVYAGTELLTPHPTFPTHLLSGSTDGLVNIIDTSIIDEDEAVQATFNHGSVHKAGFLNVAEVYAASHDEKLALYDWSDTNQEKGAATMDFGDIRQLLGGGVRYLADVVPKVDGIGAVVGVGGQDNEMFQLIHLAKGPTGWTLDRETVVGLPRAHGSELVRGFCFFDEQQVVYTGGEDGCVKAWRPSS</sequence>
<dbReference type="PANTHER" id="PTHR22889">
    <property type="entry name" value="WD REPEAT-CONTAINING PROTEIN 89"/>
    <property type="match status" value="1"/>
</dbReference>
<evidence type="ECO:0000313" key="3">
    <source>
        <dbReference type="EMBL" id="EGS18876.1"/>
    </source>
</evidence>
<dbReference type="OrthoDB" id="25131at2759"/>
<keyword evidence="4" id="KW-1185">Reference proteome</keyword>
<dbReference type="InterPro" id="IPR019775">
    <property type="entry name" value="WD40_repeat_CS"/>
</dbReference>
<accession>G0SBV0</accession>
<keyword evidence="1" id="KW-0853">WD repeat</keyword>
<dbReference type="InterPro" id="IPR039328">
    <property type="entry name" value="WDR89"/>
</dbReference>